<evidence type="ECO:0000256" key="4">
    <source>
        <dbReference type="ARBA" id="ARBA00022701"/>
    </source>
</evidence>
<protein>
    <submittedName>
        <fullName evidence="15">Uncharacterized protein</fullName>
    </submittedName>
</protein>
<evidence type="ECO:0000313" key="16">
    <source>
        <dbReference type="Proteomes" id="UP000261340"/>
    </source>
</evidence>
<evidence type="ECO:0000256" key="1">
    <source>
        <dbReference type="ARBA" id="ARBA00004138"/>
    </source>
</evidence>
<keyword evidence="8" id="KW-0175">Coiled coil</keyword>
<reference evidence="15" key="1">
    <citation type="submission" date="2025-08" db="UniProtKB">
        <authorList>
            <consortium name="Ensembl"/>
        </authorList>
    </citation>
    <scope>IDENTIFICATION</scope>
</reference>
<evidence type="ECO:0000256" key="3">
    <source>
        <dbReference type="ARBA" id="ARBA00022490"/>
    </source>
</evidence>
<dbReference type="Gene3D" id="3.40.50.300">
    <property type="entry name" value="P-loop containing nucleotide triphosphate hydrolases"/>
    <property type="match status" value="1"/>
</dbReference>
<keyword evidence="5" id="KW-0547">Nucleotide-binding</keyword>
<comment type="subcellular location">
    <subcellularLocation>
        <location evidence="1">Cell projection</location>
        <location evidence="1">Cilium</location>
    </subcellularLocation>
    <subcellularLocation>
        <location evidence="2">Cytoplasm</location>
        <location evidence="2">Cytoskeleton</location>
    </subcellularLocation>
</comment>
<dbReference type="InterPro" id="IPR027417">
    <property type="entry name" value="P-loop_NTPase"/>
</dbReference>
<dbReference type="InterPro" id="IPR035699">
    <property type="entry name" value="AAA_6"/>
</dbReference>
<evidence type="ECO:0000259" key="13">
    <source>
        <dbReference type="Pfam" id="PF07728"/>
    </source>
</evidence>
<dbReference type="OMA" id="VQTWIAN"/>
<evidence type="ECO:0000256" key="11">
    <source>
        <dbReference type="ARBA" id="ARBA00023212"/>
    </source>
</evidence>
<dbReference type="GO" id="GO:0005929">
    <property type="term" value="C:cilium"/>
    <property type="evidence" value="ECO:0007669"/>
    <property type="project" value="UniProtKB-SubCell"/>
</dbReference>
<dbReference type="InterPro" id="IPR026983">
    <property type="entry name" value="DHC"/>
</dbReference>
<sequence>MTVLYKLAREQLSKQSHYDFGLRALKSVLVMAGELKRSSPDLSEDVVLMRALRDMNLPKFVFEDVPLFLGLISDLFPGLDCPRVRYPNFNDAVEQTLEDKKYVILPNQVFHLAQPHISYFIFSINFKTFAYSLVNVSVMGLQTKLYPLNSKAISVIELYGILDPDTRDWTDGVLSNIFREINKPTDKKKRRYILFDGDVDALWVENMNSVMDDNKLLTLANGERIRLQSHCALLFEVGDLQHASPATVSRCGMVFVDPKNLRYTPCWQRWVNSRSDKV</sequence>
<keyword evidence="6" id="KW-0067">ATP-binding</keyword>
<dbReference type="GO" id="GO:0005874">
    <property type="term" value="C:microtubule"/>
    <property type="evidence" value="ECO:0007669"/>
    <property type="project" value="UniProtKB-KW"/>
</dbReference>
<evidence type="ECO:0000259" key="14">
    <source>
        <dbReference type="Pfam" id="PF12774"/>
    </source>
</evidence>
<dbReference type="InterPro" id="IPR011704">
    <property type="entry name" value="ATPase_dyneun-rel_AAA"/>
</dbReference>
<evidence type="ECO:0000256" key="5">
    <source>
        <dbReference type="ARBA" id="ARBA00022741"/>
    </source>
</evidence>
<dbReference type="InterPro" id="IPR043157">
    <property type="entry name" value="Dynein_AAA1S"/>
</dbReference>
<reference evidence="15" key="2">
    <citation type="submission" date="2025-09" db="UniProtKB">
        <authorList>
            <consortium name="Ensembl"/>
        </authorList>
    </citation>
    <scope>IDENTIFICATION</scope>
</reference>
<dbReference type="AlphaFoldDB" id="A0A3Q0RWW0"/>
<dbReference type="GeneTree" id="ENSGT00940000154642"/>
<dbReference type="PANTHER" id="PTHR22878">
    <property type="entry name" value="DYNEIN HEAVY CHAIN 6, AXONEMAL-LIKE-RELATED"/>
    <property type="match status" value="1"/>
</dbReference>
<dbReference type="Pfam" id="PF07728">
    <property type="entry name" value="AAA_5"/>
    <property type="match status" value="1"/>
</dbReference>
<evidence type="ECO:0000256" key="10">
    <source>
        <dbReference type="ARBA" id="ARBA00023175"/>
    </source>
</evidence>
<organism evidence="15 16">
    <name type="scientific">Amphilophus citrinellus</name>
    <name type="common">Midas cichlid</name>
    <name type="synonym">Cichlasoma citrinellum</name>
    <dbReference type="NCBI Taxonomy" id="61819"/>
    <lineage>
        <taxon>Eukaryota</taxon>
        <taxon>Metazoa</taxon>
        <taxon>Chordata</taxon>
        <taxon>Craniata</taxon>
        <taxon>Vertebrata</taxon>
        <taxon>Euteleostomi</taxon>
        <taxon>Actinopterygii</taxon>
        <taxon>Neopterygii</taxon>
        <taxon>Teleostei</taxon>
        <taxon>Neoteleostei</taxon>
        <taxon>Acanthomorphata</taxon>
        <taxon>Ovalentaria</taxon>
        <taxon>Cichlomorphae</taxon>
        <taxon>Cichliformes</taxon>
        <taxon>Cichlidae</taxon>
        <taxon>New World cichlids</taxon>
        <taxon>Cichlasomatinae</taxon>
        <taxon>Heroini</taxon>
        <taxon>Amphilophus</taxon>
    </lineage>
</organism>
<feature type="domain" description="Dynein heavy chain hydrolytic ATP-binding dynein motor region" evidence="14">
    <location>
        <begin position="1"/>
        <end position="112"/>
    </location>
</feature>
<accession>A0A3Q0RWW0</accession>
<evidence type="ECO:0000313" key="15">
    <source>
        <dbReference type="Ensembl" id="ENSACIP00000014198.1"/>
    </source>
</evidence>
<dbReference type="Gene3D" id="1.10.8.710">
    <property type="match status" value="1"/>
</dbReference>
<keyword evidence="7" id="KW-0243">Dynein</keyword>
<proteinExistence type="predicted"/>
<dbReference type="GO" id="GO:0030286">
    <property type="term" value="C:dynein complex"/>
    <property type="evidence" value="ECO:0007669"/>
    <property type="project" value="UniProtKB-KW"/>
</dbReference>
<dbReference type="GO" id="GO:0007018">
    <property type="term" value="P:microtubule-based movement"/>
    <property type="evidence" value="ECO:0007669"/>
    <property type="project" value="InterPro"/>
</dbReference>
<dbReference type="PANTHER" id="PTHR22878:SF63">
    <property type="entry name" value="DYNEIN AXONEMAL HEAVY CHAIN 10"/>
    <property type="match status" value="1"/>
</dbReference>
<keyword evidence="10" id="KW-0505">Motor protein</keyword>
<dbReference type="Pfam" id="PF12774">
    <property type="entry name" value="AAA_6"/>
    <property type="match status" value="1"/>
</dbReference>
<feature type="domain" description="ATPase dynein-related AAA" evidence="13">
    <location>
        <begin position="144"/>
        <end position="251"/>
    </location>
</feature>
<dbReference type="GO" id="GO:0005524">
    <property type="term" value="F:ATP binding"/>
    <property type="evidence" value="ECO:0007669"/>
    <property type="project" value="UniProtKB-KW"/>
</dbReference>
<evidence type="ECO:0000256" key="12">
    <source>
        <dbReference type="ARBA" id="ARBA00023273"/>
    </source>
</evidence>
<evidence type="ECO:0000256" key="2">
    <source>
        <dbReference type="ARBA" id="ARBA00004245"/>
    </source>
</evidence>
<keyword evidence="3" id="KW-0963">Cytoplasm</keyword>
<keyword evidence="12" id="KW-0966">Cell projection</keyword>
<dbReference type="FunFam" id="1.10.8.710:FF:000001">
    <property type="entry name" value="Dynein axonemal heavy chain 2"/>
    <property type="match status" value="1"/>
</dbReference>
<keyword evidence="9" id="KW-0969">Cilium</keyword>
<dbReference type="GO" id="GO:0051959">
    <property type="term" value="F:dynein light intermediate chain binding"/>
    <property type="evidence" value="ECO:0007669"/>
    <property type="project" value="InterPro"/>
</dbReference>
<dbReference type="Proteomes" id="UP000261340">
    <property type="component" value="Unplaced"/>
</dbReference>
<evidence type="ECO:0000256" key="7">
    <source>
        <dbReference type="ARBA" id="ARBA00023017"/>
    </source>
</evidence>
<keyword evidence="11" id="KW-0206">Cytoskeleton</keyword>
<evidence type="ECO:0000256" key="9">
    <source>
        <dbReference type="ARBA" id="ARBA00023069"/>
    </source>
</evidence>
<evidence type="ECO:0000256" key="8">
    <source>
        <dbReference type="ARBA" id="ARBA00023054"/>
    </source>
</evidence>
<keyword evidence="4" id="KW-0493">Microtubule</keyword>
<name>A0A3Q0RWW0_AMPCI</name>
<dbReference type="Ensembl" id="ENSACIT00000014579.1">
    <property type="protein sequence ID" value="ENSACIP00000014198.1"/>
    <property type="gene ID" value="ENSACIG00000011046.1"/>
</dbReference>
<dbReference type="GO" id="GO:0016887">
    <property type="term" value="F:ATP hydrolysis activity"/>
    <property type="evidence" value="ECO:0007669"/>
    <property type="project" value="InterPro"/>
</dbReference>
<keyword evidence="16" id="KW-1185">Reference proteome</keyword>
<dbReference type="STRING" id="61819.ENSACIP00000014198"/>
<evidence type="ECO:0000256" key="6">
    <source>
        <dbReference type="ARBA" id="ARBA00022840"/>
    </source>
</evidence>
<dbReference type="GO" id="GO:0045505">
    <property type="term" value="F:dynein intermediate chain binding"/>
    <property type="evidence" value="ECO:0007669"/>
    <property type="project" value="InterPro"/>
</dbReference>